<dbReference type="InterPro" id="IPR001492">
    <property type="entry name" value="Flagellin"/>
</dbReference>
<evidence type="ECO:0000259" key="5">
    <source>
        <dbReference type="Pfam" id="PF00700"/>
    </source>
</evidence>
<gene>
    <name evidence="6" type="ORF">G3M70_09705</name>
</gene>
<evidence type="ECO:0000259" key="4">
    <source>
        <dbReference type="Pfam" id="PF00669"/>
    </source>
</evidence>
<dbReference type="KEGG" id="nli:G3M70_09705"/>
<keyword evidence="6" id="KW-0282">Flagellum</keyword>
<dbReference type="InterPro" id="IPR001029">
    <property type="entry name" value="Flagellin_N"/>
</dbReference>
<accession>A0A7T0BWH2</accession>
<evidence type="ECO:0000313" key="7">
    <source>
        <dbReference type="Proteomes" id="UP000594688"/>
    </source>
</evidence>
<comment type="subcellular location">
    <subcellularLocation>
        <location evidence="3">Secreted</location>
    </subcellularLocation>
    <subcellularLocation>
        <location evidence="3">Bacterial flagellum</location>
    </subcellularLocation>
</comment>
<keyword evidence="2 3" id="KW-0975">Bacterial flagellum</keyword>
<organism evidence="6 7">
    <name type="scientific">Candidatus Nitronauta litoralis</name>
    <dbReference type="NCBI Taxonomy" id="2705533"/>
    <lineage>
        <taxon>Bacteria</taxon>
        <taxon>Pseudomonadati</taxon>
        <taxon>Nitrospinota/Tectimicrobiota group</taxon>
        <taxon>Nitrospinota</taxon>
        <taxon>Nitrospinia</taxon>
        <taxon>Nitrospinales</taxon>
        <taxon>Nitrospinaceae</taxon>
        <taxon>Candidatus Nitronauta</taxon>
    </lineage>
</organism>
<dbReference type="Gene3D" id="1.20.1330.10">
    <property type="entry name" value="f41 fragment of flagellin, N-terminal domain"/>
    <property type="match status" value="1"/>
</dbReference>
<dbReference type="GO" id="GO:0009288">
    <property type="term" value="C:bacterial-type flagellum"/>
    <property type="evidence" value="ECO:0007669"/>
    <property type="project" value="UniProtKB-SubCell"/>
</dbReference>
<comment type="function">
    <text evidence="3">Flagellin is the subunit protein which polymerizes to form the filaments of bacterial flagella.</text>
</comment>
<name>A0A7T0BWH2_9BACT</name>
<evidence type="ECO:0000256" key="3">
    <source>
        <dbReference type="RuleBase" id="RU362073"/>
    </source>
</evidence>
<dbReference type="Pfam" id="PF00700">
    <property type="entry name" value="Flagellin_C"/>
    <property type="match status" value="1"/>
</dbReference>
<proteinExistence type="inferred from homology"/>
<dbReference type="Pfam" id="PF00669">
    <property type="entry name" value="Flagellin_N"/>
    <property type="match status" value="1"/>
</dbReference>
<evidence type="ECO:0000313" key="6">
    <source>
        <dbReference type="EMBL" id="QPJ62127.1"/>
    </source>
</evidence>
<dbReference type="SUPFAM" id="SSF64518">
    <property type="entry name" value="Phase 1 flagellin"/>
    <property type="match status" value="1"/>
</dbReference>
<dbReference type="EMBL" id="CP048685">
    <property type="protein sequence ID" value="QPJ62127.1"/>
    <property type="molecule type" value="Genomic_DNA"/>
</dbReference>
<evidence type="ECO:0000256" key="1">
    <source>
        <dbReference type="ARBA" id="ARBA00005709"/>
    </source>
</evidence>
<dbReference type="Gene3D" id="6.10.10.10">
    <property type="entry name" value="Flagellar export chaperone, C-terminal domain"/>
    <property type="match status" value="1"/>
</dbReference>
<protein>
    <recommendedName>
        <fullName evidence="3">Flagellin</fullName>
    </recommendedName>
</protein>
<feature type="domain" description="Flagellin N-terminal" evidence="4">
    <location>
        <begin position="5"/>
        <end position="141"/>
    </location>
</feature>
<keyword evidence="3" id="KW-0964">Secreted</keyword>
<comment type="similarity">
    <text evidence="1 3">Belongs to the bacterial flagellin family.</text>
</comment>
<dbReference type="InterPro" id="IPR042187">
    <property type="entry name" value="Flagellin_C_sub2"/>
</dbReference>
<reference evidence="6 7" key="1">
    <citation type="submission" date="2020-02" db="EMBL/GenBank/DDBJ databases">
        <title>Genomic and physiological characterization of two novel Nitrospinaceae genera.</title>
        <authorList>
            <person name="Mueller A.J."/>
            <person name="Jung M.-Y."/>
            <person name="Strachan C.R."/>
            <person name="Herbold C.W."/>
            <person name="Kirkegaard R.H."/>
            <person name="Daims H."/>
        </authorList>
    </citation>
    <scope>NUCLEOTIDE SEQUENCE [LARGE SCALE GENOMIC DNA]</scope>
    <source>
        <strain evidence="6">EB</strain>
    </source>
</reference>
<dbReference type="Proteomes" id="UP000594688">
    <property type="component" value="Chromosome"/>
</dbReference>
<evidence type="ECO:0000256" key="2">
    <source>
        <dbReference type="ARBA" id="ARBA00023143"/>
    </source>
</evidence>
<feature type="domain" description="Flagellin C-terminal" evidence="5">
    <location>
        <begin position="198"/>
        <end position="282"/>
    </location>
</feature>
<dbReference type="AlphaFoldDB" id="A0A7T0BWH2"/>
<keyword evidence="6" id="KW-0966">Cell projection</keyword>
<dbReference type="InterPro" id="IPR046358">
    <property type="entry name" value="Flagellin_C"/>
</dbReference>
<dbReference type="PRINTS" id="PR00207">
    <property type="entry name" value="FLAGELLIN"/>
</dbReference>
<dbReference type="PANTHER" id="PTHR42792">
    <property type="entry name" value="FLAGELLIN"/>
    <property type="match status" value="1"/>
</dbReference>
<dbReference type="GO" id="GO:0005198">
    <property type="term" value="F:structural molecule activity"/>
    <property type="evidence" value="ECO:0007669"/>
    <property type="project" value="UniProtKB-UniRule"/>
</dbReference>
<keyword evidence="6" id="KW-0969">Cilium</keyword>
<dbReference type="PANTHER" id="PTHR42792:SF2">
    <property type="entry name" value="FLAGELLIN"/>
    <property type="match status" value="1"/>
</dbReference>
<dbReference type="GO" id="GO:0005576">
    <property type="term" value="C:extracellular region"/>
    <property type="evidence" value="ECO:0007669"/>
    <property type="project" value="UniProtKB-SubCell"/>
</dbReference>
<sequence length="283" mass="30098">MPLRIFTNISSQNAQRVLDINNNMLGRAISRIASGIRIRTAADDAAGLAITEQLKADSRTLRQGTRNLNDGVALVNVAEGAMGEQSGILIRMRELASQAATGTIGQTERQTIDLEFQQLKAELDRITNTTEFAGGGILDGTLAASNPKHLILQIGATTATDDRIDLNQALDLTTVSAANLGIGNSRISTEGDALLALDQLSTAVDELIEIRARAGSVQQRLDRAFNNLNITIENLNAAVSQISDADLAEELTDLTKNQILVQSGAAMVSQSNLIPQSVLTLLS</sequence>